<dbReference type="OrthoDB" id="7595229at2"/>
<keyword evidence="1" id="KW-0812">Transmembrane</keyword>
<comment type="caution">
    <text evidence="2">The sequence shown here is derived from an EMBL/GenBank/DDBJ whole genome shotgun (WGS) entry which is preliminary data.</text>
</comment>
<evidence type="ECO:0000256" key="1">
    <source>
        <dbReference type="SAM" id="Phobius"/>
    </source>
</evidence>
<dbReference type="RefSeq" id="WP_160595529.1">
    <property type="nucleotide sequence ID" value="NZ_WTYI01000001.1"/>
</dbReference>
<sequence>MHVGGWAKSIFRIAYGAFFAFVGLYGSYSLLSGGGNPFDVKPGPGADFQRALEETGFVVPVMLACFIIGGSALFFNRTAPLGIVLLAPFVVVIFGYHVLLGGSVAWAVFWAGGLLFLAYVFRARLGVLAGFSSGKDNGS</sequence>
<gene>
    <name evidence="2" type="ORF">GRI34_08380</name>
</gene>
<reference evidence="2 3" key="1">
    <citation type="submission" date="2019-12" db="EMBL/GenBank/DDBJ databases">
        <title>Genomic-based taxomic classification of the family Erythrobacteraceae.</title>
        <authorList>
            <person name="Xu L."/>
        </authorList>
    </citation>
    <scope>NUCLEOTIDE SEQUENCE [LARGE SCALE GENOMIC DNA]</scope>
    <source>
        <strain evidence="2 3">JCM 12189</strain>
    </source>
</reference>
<evidence type="ECO:0000313" key="3">
    <source>
        <dbReference type="Proteomes" id="UP000432727"/>
    </source>
</evidence>
<dbReference type="AlphaFoldDB" id="A0A6I4TPF3"/>
<feature type="transmembrane region" description="Helical" evidence="1">
    <location>
        <begin position="104"/>
        <end position="121"/>
    </location>
</feature>
<keyword evidence="3" id="KW-1185">Reference proteome</keyword>
<dbReference type="EMBL" id="WTYI01000001">
    <property type="protein sequence ID" value="MXO96428.1"/>
    <property type="molecule type" value="Genomic_DNA"/>
</dbReference>
<evidence type="ECO:0008006" key="4">
    <source>
        <dbReference type="Google" id="ProtNLM"/>
    </source>
</evidence>
<proteinExistence type="predicted"/>
<name>A0A6I4TPF3_9SPHN</name>
<accession>A0A6I4TPF3</accession>
<feature type="transmembrane region" description="Helical" evidence="1">
    <location>
        <begin position="12"/>
        <end position="31"/>
    </location>
</feature>
<dbReference type="Proteomes" id="UP000432727">
    <property type="component" value="Unassembled WGS sequence"/>
</dbReference>
<feature type="transmembrane region" description="Helical" evidence="1">
    <location>
        <begin position="81"/>
        <end position="98"/>
    </location>
</feature>
<keyword evidence="1" id="KW-0472">Membrane</keyword>
<feature type="transmembrane region" description="Helical" evidence="1">
    <location>
        <begin position="57"/>
        <end position="74"/>
    </location>
</feature>
<protein>
    <recommendedName>
        <fullName evidence="4">DoxX family protein</fullName>
    </recommendedName>
</protein>
<organism evidence="2 3">
    <name type="scientific">Qipengyuania aquimaris</name>
    <dbReference type="NCBI Taxonomy" id="255984"/>
    <lineage>
        <taxon>Bacteria</taxon>
        <taxon>Pseudomonadati</taxon>
        <taxon>Pseudomonadota</taxon>
        <taxon>Alphaproteobacteria</taxon>
        <taxon>Sphingomonadales</taxon>
        <taxon>Erythrobacteraceae</taxon>
        <taxon>Qipengyuania</taxon>
    </lineage>
</organism>
<evidence type="ECO:0000313" key="2">
    <source>
        <dbReference type="EMBL" id="MXO96428.1"/>
    </source>
</evidence>
<keyword evidence="1" id="KW-1133">Transmembrane helix</keyword>